<dbReference type="KEGG" id="pcat:Pcatena_04820"/>
<reference evidence="8" key="1">
    <citation type="submission" date="2018-11" db="EMBL/GenBank/DDBJ databases">
        <title>Comparative genomics of Parolsenella catena and Libanicoccus massiliensis: Reclassification of Libanicoccus massiliensis as Parolsenella massiliensis comb. nov.</title>
        <authorList>
            <person name="Sakamoto M."/>
            <person name="Ikeyama N."/>
            <person name="Murakami T."/>
            <person name="Mori H."/>
            <person name="Yuki M."/>
            <person name="Ohkuma M."/>
        </authorList>
    </citation>
    <scope>NUCLEOTIDE SEQUENCE [LARGE SCALE GENOMIC DNA]</scope>
    <source>
        <strain evidence="8">JCM 31932</strain>
    </source>
</reference>
<gene>
    <name evidence="7" type="primary">pts31A_1</name>
    <name evidence="7" type="ORF">Pcatena_04820</name>
</gene>
<dbReference type="CDD" id="cd00211">
    <property type="entry name" value="PTS_IIA_fru"/>
    <property type="match status" value="1"/>
</dbReference>
<evidence type="ECO:0000259" key="6">
    <source>
        <dbReference type="PROSITE" id="PS51094"/>
    </source>
</evidence>
<keyword evidence="3" id="KW-0762">Sugar transport</keyword>
<evidence type="ECO:0000313" key="8">
    <source>
        <dbReference type="Proteomes" id="UP000273154"/>
    </source>
</evidence>
<evidence type="ECO:0000256" key="4">
    <source>
        <dbReference type="ARBA" id="ARBA00022679"/>
    </source>
</evidence>
<keyword evidence="1" id="KW-0813">Transport</keyword>
<dbReference type="InterPro" id="IPR051541">
    <property type="entry name" value="PTS_SugarTrans_NitroReg"/>
</dbReference>
<dbReference type="GeneID" id="88848621"/>
<keyword evidence="5" id="KW-0598">Phosphotransferase system</keyword>
<feature type="domain" description="PTS EIIA type-2" evidence="6">
    <location>
        <begin position="3"/>
        <end position="148"/>
    </location>
</feature>
<sequence>MSGFVSEENILLNQQATTKEEALRTISDAAARIGVADDADAVYAAFLAREEIDKTGMVDGFAVPHCKTDAVKSAAVIIFKNAQPVEWPSLDDKPVDIAMALLIPDSEAGTTHLRLLSKAAMLLMDDNFKSKLRESDDAADLAATLNVELVA</sequence>
<dbReference type="InterPro" id="IPR004715">
    <property type="entry name" value="PTS_IIA_fruc"/>
</dbReference>
<dbReference type="GO" id="GO:0030295">
    <property type="term" value="F:protein kinase activator activity"/>
    <property type="evidence" value="ECO:0007669"/>
    <property type="project" value="TreeGrafter"/>
</dbReference>
<keyword evidence="8" id="KW-1185">Reference proteome</keyword>
<evidence type="ECO:0000256" key="5">
    <source>
        <dbReference type="ARBA" id="ARBA00022683"/>
    </source>
</evidence>
<evidence type="ECO:0000256" key="3">
    <source>
        <dbReference type="ARBA" id="ARBA00022597"/>
    </source>
</evidence>
<accession>A0A3G9KAF5</accession>
<name>A0A3G9KAF5_9ACTN</name>
<keyword evidence="2" id="KW-0597">Phosphoprotein</keyword>
<dbReference type="OrthoDB" id="95460at2"/>
<evidence type="ECO:0000256" key="1">
    <source>
        <dbReference type="ARBA" id="ARBA00022448"/>
    </source>
</evidence>
<protein>
    <submittedName>
        <fullName evidence="7">Fructose-specific PTS system IIA component</fullName>
    </submittedName>
</protein>
<dbReference type="NCBIfam" id="TIGR00848">
    <property type="entry name" value="fruA"/>
    <property type="match status" value="1"/>
</dbReference>
<keyword evidence="4" id="KW-0808">Transferase</keyword>
<dbReference type="PANTHER" id="PTHR47738">
    <property type="entry name" value="PTS SYSTEM FRUCTOSE-LIKE EIIA COMPONENT-RELATED"/>
    <property type="match status" value="1"/>
</dbReference>
<proteinExistence type="predicted"/>
<dbReference type="GO" id="GO:0008982">
    <property type="term" value="F:protein-N(PI)-phosphohistidine-sugar phosphotransferase activity"/>
    <property type="evidence" value="ECO:0007669"/>
    <property type="project" value="InterPro"/>
</dbReference>
<dbReference type="AlphaFoldDB" id="A0A3G9KAF5"/>
<evidence type="ECO:0000313" key="7">
    <source>
        <dbReference type="EMBL" id="BBH49895.1"/>
    </source>
</evidence>
<dbReference type="PANTHER" id="PTHR47738:SF1">
    <property type="entry name" value="NITROGEN REGULATORY PROTEIN"/>
    <property type="match status" value="1"/>
</dbReference>
<dbReference type="Proteomes" id="UP000273154">
    <property type="component" value="Chromosome"/>
</dbReference>
<organism evidence="7 8">
    <name type="scientific">Parolsenella catena</name>
    <dbReference type="NCBI Taxonomy" id="2003188"/>
    <lineage>
        <taxon>Bacteria</taxon>
        <taxon>Bacillati</taxon>
        <taxon>Actinomycetota</taxon>
        <taxon>Coriobacteriia</taxon>
        <taxon>Coriobacteriales</taxon>
        <taxon>Atopobiaceae</taxon>
        <taxon>Parolsenella</taxon>
    </lineage>
</organism>
<dbReference type="EMBL" id="AP019367">
    <property type="protein sequence ID" value="BBH49895.1"/>
    <property type="molecule type" value="Genomic_DNA"/>
</dbReference>
<dbReference type="RefSeq" id="WP_126421312.1">
    <property type="nucleotide sequence ID" value="NZ_AP019367.1"/>
</dbReference>
<dbReference type="InterPro" id="IPR016152">
    <property type="entry name" value="PTrfase/Anion_transptr"/>
</dbReference>
<dbReference type="GO" id="GO:0016020">
    <property type="term" value="C:membrane"/>
    <property type="evidence" value="ECO:0007669"/>
    <property type="project" value="InterPro"/>
</dbReference>
<dbReference type="SUPFAM" id="SSF55804">
    <property type="entry name" value="Phoshotransferase/anion transport protein"/>
    <property type="match status" value="1"/>
</dbReference>
<dbReference type="Pfam" id="PF00359">
    <property type="entry name" value="PTS_EIIA_2"/>
    <property type="match status" value="1"/>
</dbReference>
<dbReference type="InterPro" id="IPR002178">
    <property type="entry name" value="PTS_EIIA_type-2_dom"/>
</dbReference>
<evidence type="ECO:0000256" key="2">
    <source>
        <dbReference type="ARBA" id="ARBA00022553"/>
    </source>
</evidence>
<dbReference type="PROSITE" id="PS51094">
    <property type="entry name" value="PTS_EIIA_TYPE_2"/>
    <property type="match status" value="1"/>
</dbReference>
<dbReference type="Gene3D" id="3.40.930.10">
    <property type="entry name" value="Mannitol-specific EII, Chain A"/>
    <property type="match status" value="1"/>
</dbReference>
<dbReference type="GO" id="GO:0009401">
    <property type="term" value="P:phosphoenolpyruvate-dependent sugar phosphotransferase system"/>
    <property type="evidence" value="ECO:0007669"/>
    <property type="project" value="UniProtKB-KW"/>
</dbReference>